<keyword evidence="1" id="KW-0472">Membrane</keyword>
<name>A0AAD7F427_9AGAR</name>
<dbReference type="AlphaFoldDB" id="A0AAD7F427"/>
<feature type="transmembrane region" description="Helical" evidence="1">
    <location>
        <begin position="24"/>
        <end position="43"/>
    </location>
</feature>
<feature type="transmembrane region" description="Helical" evidence="1">
    <location>
        <begin position="55"/>
        <end position="77"/>
    </location>
</feature>
<accession>A0AAD7F427</accession>
<evidence type="ECO:0000256" key="1">
    <source>
        <dbReference type="SAM" id="Phobius"/>
    </source>
</evidence>
<feature type="transmembrane region" description="Helical" evidence="1">
    <location>
        <begin position="116"/>
        <end position="135"/>
    </location>
</feature>
<keyword evidence="1" id="KW-0812">Transmembrane</keyword>
<protein>
    <submittedName>
        <fullName evidence="2">Uncharacterized protein</fullName>
    </submittedName>
</protein>
<keyword evidence="1" id="KW-1133">Transmembrane helix</keyword>
<feature type="transmembrane region" description="Helical" evidence="1">
    <location>
        <begin position="147"/>
        <end position="171"/>
    </location>
</feature>
<feature type="transmembrane region" description="Helical" evidence="1">
    <location>
        <begin position="266"/>
        <end position="290"/>
    </location>
</feature>
<feature type="transmembrane region" description="Helical" evidence="1">
    <location>
        <begin position="191"/>
        <end position="209"/>
    </location>
</feature>
<evidence type="ECO:0000313" key="2">
    <source>
        <dbReference type="EMBL" id="KAJ7367629.1"/>
    </source>
</evidence>
<feature type="transmembrane region" description="Helical" evidence="1">
    <location>
        <begin position="229"/>
        <end position="254"/>
    </location>
</feature>
<reference evidence="2" key="1">
    <citation type="submission" date="2023-03" db="EMBL/GenBank/DDBJ databases">
        <title>Massive genome expansion in bonnet fungi (Mycena s.s.) driven by repeated elements and novel gene families across ecological guilds.</title>
        <authorList>
            <consortium name="Lawrence Berkeley National Laboratory"/>
            <person name="Harder C.B."/>
            <person name="Miyauchi S."/>
            <person name="Viragh M."/>
            <person name="Kuo A."/>
            <person name="Thoen E."/>
            <person name="Andreopoulos B."/>
            <person name="Lu D."/>
            <person name="Skrede I."/>
            <person name="Drula E."/>
            <person name="Henrissat B."/>
            <person name="Morin E."/>
            <person name="Kohler A."/>
            <person name="Barry K."/>
            <person name="LaButti K."/>
            <person name="Morin E."/>
            <person name="Salamov A."/>
            <person name="Lipzen A."/>
            <person name="Mereny Z."/>
            <person name="Hegedus B."/>
            <person name="Baldrian P."/>
            <person name="Stursova M."/>
            <person name="Weitz H."/>
            <person name="Taylor A."/>
            <person name="Grigoriev I.V."/>
            <person name="Nagy L.G."/>
            <person name="Martin F."/>
            <person name="Kauserud H."/>
        </authorList>
    </citation>
    <scope>NUCLEOTIDE SEQUENCE</scope>
    <source>
        <strain evidence="2">CBHHK002</strain>
    </source>
</reference>
<sequence length="366" mass="40936">MFLSTQDDSEVLNAYGLIIYENNLGGFVDSVIYGIYVVLFIICMRQMIMRPLTSWATWSLLAAMCILFVSTTLQLAISIGFPMSQIRGYLIATDVPLGERRDLWIAEHQTYQGLQYWPNAINWTISDIIVIWRAFVLSNGHRVVRGYLLLVMAADLFFWVYYSAVVTHHTIESGEYLGLETDLKLGTAANYLSLGTNVMGTLCIAVKAWQHHKLMNATANKNLRNPSPVTRIMFILVETGACFAALQLITVVLAQVDLTAYTPLDYATTAITHAATLIAAVLPTATIIIVHSERSVETWTVNRTPNPHNTEKTTRISSLRFGDNPNGSVPTNDESQIDSFDLSIEQHGWEVAESLQEKTNERHSMV</sequence>
<evidence type="ECO:0000313" key="3">
    <source>
        <dbReference type="Proteomes" id="UP001218218"/>
    </source>
</evidence>
<gene>
    <name evidence="2" type="ORF">DFH08DRAFT_1070490</name>
</gene>
<organism evidence="2 3">
    <name type="scientific">Mycena albidolilacea</name>
    <dbReference type="NCBI Taxonomy" id="1033008"/>
    <lineage>
        <taxon>Eukaryota</taxon>
        <taxon>Fungi</taxon>
        <taxon>Dikarya</taxon>
        <taxon>Basidiomycota</taxon>
        <taxon>Agaricomycotina</taxon>
        <taxon>Agaricomycetes</taxon>
        <taxon>Agaricomycetidae</taxon>
        <taxon>Agaricales</taxon>
        <taxon>Marasmiineae</taxon>
        <taxon>Mycenaceae</taxon>
        <taxon>Mycena</taxon>
    </lineage>
</organism>
<dbReference type="EMBL" id="JARIHO010000001">
    <property type="protein sequence ID" value="KAJ7367629.1"/>
    <property type="molecule type" value="Genomic_DNA"/>
</dbReference>
<proteinExistence type="predicted"/>
<comment type="caution">
    <text evidence="2">The sequence shown here is derived from an EMBL/GenBank/DDBJ whole genome shotgun (WGS) entry which is preliminary data.</text>
</comment>
<keyword evidence="3" id="KW-1185">Reference proteome</keyword>
<dbReference type="Proteomes" id="UP001218218">
    <property type="component" value="Unassembled WGS sequence"/>
</dbReference>